<accession>A0ABR8HAA2</accession>
<name>A0ABR8HAA2_NOSPU</name>
<dbReference type="Proteomes" id="UP000606396">
    <property type="component" value="Unassembled WGS sequence"/>
</dbReference>
<dbReference type="Gene3D" id="1.10.510.10">
    <property type="entry name" value="Transferase(Phosphotransferase) domain 1"/>
    <property type="match status" value="1"/>
</dbReference>
<sequence>MLDNDLEHRTKSYFQLSSEIAGLDNLQLHSLFGDSESATSSVNSGRNYTIVLGQSKVFVKRIPITTIEYENSFSTKNLYNLPTYFNYGVGSIGLNVFRELITHIKSTNWVLEGEIASFPLMYHYRIIPLSRVPKDVDIANHKTFVEYWGNNTSIENYVLDRANAKYELILFLEYIPHVLATWLQENPNHLQKCLYELYKTITFLRAKGIIHFDAHFYNILTDGQQTYLTDFGLVLDKSFSLTKDEESFFQQNQFYDYGEILRNLGHLIRLSYDSCSEIHQQRIKEKFNIKEDLKPYEIAAILLDNIEQLSADRIMKLDKFYVTSIVKYRSIIALMQKFFVEMCTNNHKNIKFPHAKLQELLEETLLLNYFP</sequence>
<protein>
    <recommendedName>
        <fullName evidence="3">Protein kinase domain-containing protein</fullName>
    </recommendedName>
</protein>
<reference evidence="1 2" key="1">
    <citation type="journal article" date="2020" name="ISME J.">
        <title>Comparative genomics reveals insights into cyanobacterial evolution and habitat adaptation.</title>
        <authorList>
            <person name="Chen M.Y."/>
            <person name="Teng W.K."/>
            <person name="Zhao L."/>
            <person name="Hu C.X."/>
            <person name="Zhou Y.K."/>
            <person name="Han B.P."/>
            <person name="Song L.R."/>
            <person name="Shu W.S."/>
        </authorList>
    </citation>
    <scope>NUCLEOTIDE SEQUENCE [LARGE SCALE GENOMIC DNA]</scope>
    <source>
        <strain evidence="1 2">FACHB-252</strain>
    </source>
</reference>
<organism evidence="1 2">
    <name type="scientific">Nostoc punctiforme FACHB-252</name>
    <dbReference type="NCBI Taxonomy" id="1357509"/>
    <lineage>
        <taxon>Bacteria</taxon>
        <taxon>Bacillati</taxon>
        <taxon>Cyanobacteriota</taxon>
        <taxon>Cyanophyceae</taxon>
        <taxon>Nostocales</taxon>
        <taxon>Nostocaceae</taxon>
        <taxon>Nostoc</taxon>
    </lineage>
</organism>
<proteinExistence type="predicted"/>
<evidence type="ECO:0000313" key="2">
    <source>
        <dbReference type="Proteomes" id="UP000606396"/>
    </source>
</evidence>
<gene>
    <name evidence="1" type="ORF">H6G94_13880</name>
</gene>
<evidence type="ECO:0000313" key="1">
    <source>
        <dbReference type="EMBL" id="MBD2612353.1"/>
    </source>
</evidence>
<evidence type="ECO:0008006" key="3">
    <source>
        <dbReference type="Google" id="ProtNLM"/>
    </source>
</evidence>
<dbReference type="InterPro" id="IPR011009">
    <property type="entry name" value="Kinase-like_dom_sf"/>
</dbReference>
<keyword evidence="2" id="KW-1185">Reference proteome</keyword>
<dbReference type="SUPFAM" id="SSF56112">
    <property type="entry name" value="Protein kinase-like (PK-like)"/>
    <property type="match status" value="1"/>
</dbReference>
<comment type="caution">
    <text evidence="1">The sequence shown here is derived from an EMBL/GenBank/DDBJ whole genome shotgun (WGS) entry which is preliminary data.</text>
</comment>
<dbReference type="EMBL" id="JACJTC010000009">
    <property type="protein sequence ID" value="MBD2612353.1"/>
    <property type="molecule type" value="Genomic_DNA"/>
</dbReference>